<dbReference type="Pfam" id="PF00378">
    <property type="entry name" value="ECH_1"/>
    <property type="match status" value="1"/>
</dbReference>
<gene>
    <name evidence="1" type="ORF">IF1G_07200</name>
</gene>
<organism evidence="1 2">
    <name type="scientific">Cordyceps javanica</name>
    <dbReference type="NCBI Taxonomy" id="43265"/>
    <lineage>
        <taxon>Eukaryota</taxon>
        <taxon>Fungi</taxon>
        <taxon>Dikarya</taxon>
        <taxon>Ascomycota</taxon>
        <taxon>Pezizomycotina</taxon>
        <taxon>Sordariomycetes</taxon>
        <taxon>Hypocreomycetidae</taxon>
        <taxon>Hypocreales</taxon>
        <taxon>Cordycipitaceae</taxon>
        <taxon>Cordyceps</taxon>
    </lineage>
</organism>
<evidence type="ECO:0000313" key="1">
    <source>
        <dbReference type="EMBL" id="TQV94321.1"/>
    </source>
</evidence>
<dbReference type="EMBL" id="SPUK01000010">
    <property type="protein sequence ID" value="TQV94321.1"/>
    <property type="molecule type" value="Genomic_DNA"/>
</dbReference>
<dbReference type="GO" id="GO:0006635">
    <property type="term" value="P:fatty acid beta-oxidation"/>
    <property type="evidence" value="ECO:0007669"/>
    <property type="project" value="TreeGrafter"/>
</dbReference>
<name>A0A545UXY2_9HYPO</name>
<dbReference type="GO" id="GO:0004165">
    <property type="term" value="F:delta(3)-delta(2)-enoyl-CoA isomerase activity"/>
    <property type="evidence" value="ECO:0007669"/>
    <property type="project" value="TreeGrafter"/>
</dbReference>
<accession>A0A545UXY2</accession>
<evidence type="ECO:0000313" key="2">
    <source>
        <dbReference type="Proteomes" id="UP000315783"/>
    </source>
</evidence>
<dbReference type="OrthoDB" id="1696280at2759"/>
<dbReference type="PANTHER" id="PTHR11941:SF75">
    <property type="entry name" value="ENOYL-COA HYDRATASE_ISOMERASE FAMILY PROTEIN"/>
    <property type="match status" value="1"/>
</dbReference>
<proteinExistence type="predicted"/>
<keyword evidence="2" id="KW-1185">Reference proteome</keyword>
<dbReference type="InterPro" id="IPR001753">
    <property type="entry name" value="Enoyl-CoA_hydra/iso"/>
</dbReference>
<dbReference type="CDD" id="cd06558">
    <property type="entry name" value="crotonase-like"/>
    <property type="match status" value="1"/>
</dbReference>
<comment type="caution">
    <text evidence="1">The sequence shown here is derived from an EMBL/GenBank/DDBJ whole genome shotgun (WGS) entry which is preliminary data.</text>
</comment>
<reference evidence="1 2" key="1">
    <citation type="journal article" date="2019" name="Appl. Microbiol. Biotechnol.">
        <title>Genome sequence of Isaria javanica and comparative genome analysis insights into family S53 peptidase evolution in fungal entomopathogens.</title>
        <authorList>
            <person name="Lin R."/>
            <person name="Zhang X."/>
            <person name="Xin B."/>
            <person name="Zou M."/>
            <person name="Gao Y."/>
            <person name="Qin F."/>
            <person name="Hu Q."/>
            <person name="Xie B."/>
            <person name="Cheng X."/>
        </authorList>
    </citation>
    <scope>NUCLEOTIDE SEQUENCE [LARGE SCALE GENOMIC DNA]</scope>
    <source>
        <strain evidence="1 2">IJ1G</strain>
    </source>
</reference>
<dbReference type="GO" id="GO:0005777">
    <property type="term" value="C:peroxisome"/>
    <property type="evidence" value="ECO:0007669"/>
    <property type="project" value="TreeGrafter"/>
</dbReference>
<dbReference type="Proteomes" id="UP000315783">
    <property type="component" value="Unassembled WGS sequence"/>
</dbReference>
<protein>
    <submittedName>
        <fullName evidence="1">Enoyl-CoA hydratase/isomerase</fullName>
    </submittedName>
</protein>
<dbReference type="PANTHER" id="PTHR11941">
    <property type="entry name" value="ENOYL-COA HYDRATASE-RELATED"/>
    <property type="match status" value="1"/>
</dbReference>
<dbReference type="AlphaFoldDB" id="A0A545UXY2"/>
<dbReference type="InterPro" id="IPR029045">
    <property type="entry name" value="ClpP/crotonase-like_dom_sf"/>
</dbReference>
<dbReference type="STRING" id="43265.A0A545UXY2"/>
<dbReference type="SUPFAM" id="SSF52096">
    <property type="entry name" value="ClpP/crotonase"/>
    <property type="match status" value="1"/>
</dbReference>
<sequence>MSSPLFTLPIGPCGKQAGGTLTCTEPKPQVYLLTWNSPPDNRLTTTFCKALLAALDILEFGDYAPGVVVTTSAIAKSYSNGFDLEHTLANRDEFFPFFYGLWVRFLTYPMPTVALMNGHGYAAGLMLAMAHDYRLAPTPRGFFCLPELTYGLPLTPAMAALFRHKLASPAAVRLLALEAAQLTGQQLVDAGAADALAAGPDDAWAFIEGRKLAEKAKSGVYGTIKAEVYKDLIRELRGAGLAAEERRFRDDADIVAERVEFGKVWYEQWKAGKAKL</sequence>
<dbReference type="Gene3D" id="3.90.226.10">
    <property type="entry name" value="2-enoyl-CoA Hydratase, Chain A, domain 1"/>
    <property type="match status" value="1"/>
</dbReference>
<keyword evidence="1" id="KW-0413">Isomerase</keyword>